<evidence type="ECO:0000259" key="6">
    <source>
        <dbReference type="Pfam" id="PF01593"/>
    </source>
</evidence>
<sequence>MSTPATRTGNARRVVVIGAGLGGMTTAIQLAREGFQVDLLEKNGCVGGKLNLRREAGFSFDLGPSIFTLPQIFRPVFEGDGKRLEDYITLQRVDPQWRNFFEDGKIIDLWEDPAKMSEELSALGGDAVLDYKRFLEYSRKQYEIVERGYFERGLDTFWQFVRFYGLRGARDLDYTGTMAGGIAKRVRDPYLRDILEYFIKYVGSSAYDAPGFMNLMPNIQLEFGLWYVSGGLYELARAFEKRLEETGVRLHLKHRVSDIDKEGDRVTGVQGISDQGETFSFAADFVVSNMEVLPANQQLLKEPERVMKKLARFEPACSGIVLHLGLDRTYPQLAHHNFFFSGDQKAHFHRVFREKLLPDDPTIYLVAPTRTDPSQAPPGCDNIKILPHIPYLNDQHPYTREDCVALKERCLDKLERMGLTDLRKHIVVEDFWTPFDIEERYLSNRGSIYGVVSDRRRNFAFKAPKRSPRYKNLFFVGGSVNPGGGMPMVTLCGQHVAKLILEQSEES</sequence>
<gene>
    <name evidence="7" type="ORF">HDF15_001624</name>
</gene>
<dbReference type="Pfam" id="PF01593">
    <property type="entry name" value="Amino_oxidase"/>
    <property type="match status" value="1"/>
</dbReference>
<dbReference type="PANTHER" id="PTHR43734:SF7">
    <property type="entry name" value="4,4'-DIAPONEUROSPORENE OXYGENASE"/>
    <property type="match status" value="1"/>
</dbReference>
<dbReference type="Gene3D" id="3.50.50.60">
    <property type="entry name" value="FAD/NAD(P)-binding domain"/>
    <property type="match status" value="2"/>
</dbReference>
<comment type="pathway">
    <text evidence="1 5">Carotenoid biosynthesis.</text>
</comment>
<dbReference type="EC" id="1.14.99.44" evidence="7"/>
<organism evidence="7 8">
    <name type="scientific">Granulicella mallensis</name>
    <dbReference type="NCBI Taxonomy" id="940614"/>
    <lineage>
        <taxon>Bacteria</taxon>
        <taxon>Pseudomonadati</taxon>
        <taxon>Acidobacteriota</taxon>
        <taxon>Terriglobia</taxon>
        <taxon>Terriglobales</taxon>
        <taxon>Acidobacteriaceae</taxon>
        <taxon>Granulicella</taxon>
    </lineage>
</organism>
<accession>A0A7W7ZPB5</accession>
<dbReference type="PANTHER" id="PTHR43734">
    <property type="entry name" value="PHYTOENE DESATURASE"/>
    <property type="match status" value="1"/>
</dbReference>
<evidence type="ECO:0000313" key="7">
    <source>
        <dbReference type="EMBL" id="MBB5063284.1"/>
    </source>
</evidence>
<feature type="domain" description="Amine oxidase" evidence="6">
    <location>
        <begin position="21"/>
        <end position="501"/>
    </location>
</feature>
<comment type="caution">
    <text evidence="7">The sequence shown here is derived from an EMBL/GenBank/DDBJ whole genome shotgun (WGS) entry which is preliminary data.</text>
</comment>
<dbReference type="InterPro" id="IPR014105">
    <property type="entry name" value="Carotenoid/retinoid_OxRdtase"/>
</dbReference>
<reference evidence="7 8" key="1">
    <citation type="submission" date="2020-08" db="EMBL/GenBank/DDBJ databases">
        <title>Genomic Encyclopedia of Type Strains, Phase IV (KMG-V): Genome sequencing to study the core and pangenomes of soil and plant-associated prokaryotes.</title>
        <authorList>
            <person name="Whitman W."/>
        </authorList>
    </citation>
    <scope>NUCLEOTIDE SEQUENCE [LARGE SCALE GENOMIC DNA]</scope>
    <source>
        <strain evidence="7 8">X5P3</strain>
    </source>
</reference>
<keyword evidence="4 5" id="KW-0560">Oxidoreductase</keyword>
<name>A0A7W7ZPB5_9BACT</name>
<dbReference type="NCBIfam" id="TIGR02734">
    <property type="entry name" value="crtI_fam"/>
    <property type="match status" value="1"/>
</dbReference>
<dbReference type="GO" id="GO:0016491">
    <property type="term" value="F:oxidoreductase activity"/>
    <property type="evidence" value="ECO:0007669"/>
    <property type="project" value="UniProtKB-KW"/>
</dbReference>
<dbReference type="SUPFAM" id="SSF51905">
    <property type="entry name" value="FAD/NAD(P)-binding domain"/>
    <property type="match status" value="1"/>
</dbReference>
<dbReference type="RefSeq" id="WP_184254310.1">
    <property type="nucleotide sequence ID" value="NZ_JACHIO010000005.1"/>
</dbReference>
<evidence type="ECO:0000256" key="2">
    <source>
        <dbReference type="ARBA" id="ARBA00006046"/>
    </source>
</evidence>
<dbReference type="InterPro" id="IPR002937">
    <property type="entry name" value="Amino_oxidase"/>
</dbReference>
<dbReference type="GO" id="GO:0016117">
    <property type="term" value="P:carotenoid biosynthetic process"/>
    <property type="evidence" value="ECO:0007669"/>
    <property type="project" value="UniProtKB-KW"/>
</dbReference>
<protein>
    <submittedName>
        <fullName evidence="7">Diapolycopene oxygenase</fullName>
        <ecNumber evidence="7">1.14.99.44</ecNumber>
    </submittedName>
</protein>
<evidence type="ECO:0000313" key="8">
    <source>
        <dbReference type="Proteomes" id="UP000584867"/>
    </source>
</evidence>
<dbReference type="Proteomes" id="UP000584867">
    <property type="component" value="Unassembled WGS sequence"/>
</dbReference>
<evidence type="ECO:0000256" key="4">
    <source>
        <dbReference type="ARBA" id="ARBA00023002"/>
    </source>
</evidence>
<proteinExistence type="inferred from homology"/>
<evidence type="ECO:0000256" key="3">
    <source>
        <dbReference type="ARBA" id="ARBA00022746"/>
    </source>
</evidence>
<keyword evidence="3 5" id="KW-0125">Carotenoid biosynthesis</keyword>
<dbReference type="InterPro" id="IPR036188">
    <property type="entry name" value="FAD/NAD-bd_sf"/>
</dbReference>
<evidence type="ECO:0000256" key="5">
    <source>
        <dbReference type="RuleBase" id="RU362075"/>
    </source>
</evidence>
<comment type="similarity">
    <text evidence="2 5">Belongs to the carotenoid/retinoid oxidoreductase family.</text>
</comment>
<dbReference type="EMBL" id="JACHIO010000005">
    <property type="protein sequence ID" value="MBB5063284.1"/>
    <property type="molecule type" value="Genomic_DNA"/>
</dbReference>
<evidence type="ECO:0000256" key="1">
    <source>
        <dbReference type="ARBA" id="ARBA00004829"/>
    </source>
</evidence>
<dbReference type="AlphaFoldDB" id="A0A7W7ZPB5"/>